<reference evidence="3" key="2">
    <citation type="submission" date="2015-01" db="EMBL/GenBank/DDBJ databases">
        <title>Evolutionary Origins and Diversification of the Mycorrhizal Mutualists.</title>
        <authorList>
            <consortium name="DOE Joint Genome Institute"/>
            <consortium name="Mycorrhizal Genomics Consortium"/>
            <person name="Kohler A."/>
            <person name="Kuo A."/>
            <person name="Nagy L.G."/>
            <person name="Floudas D."/>
            <person name="Copeland A."/>
            <person name="Barry K.W."/>
            <person name="Cichocki N."/>
            <person name="Veneault-Fourrey C."/>
            <person name="LaButti K."/>
            <person name="Lindquist E.A."/>
            <person name="Lipzen A."/>
            <person name="Lundell T."/>
            <person name="Morin E."/>
            <person name="Murat C."/>
            <person name="Riley R."/>
            <person name="Ohm R."/>
            <person name="Sun H."/>
            <person name="Tunlid A."/>
            <person name="Henrissat B."/>
            <person name="Grigoriev I.V."/>
            <person name="Hibbett D.S."/>
            <person name="Martin F."/>
        </authorList>
    </citation>
    <scope>NUCLEOTIDE SEQUENCE [LARGE SCALE GENOMIC DNA]</scope>
    <source>
        <strain evidence="3">Zn</strain>
    </source>
</reference>
<feature type="region of interest" description="Disordered" evidence="1">
    <location>
        <begin position="168"/>
        <end position="304"/>
    </location>
</feature>
<dbReference type="Proteomes" id="UP000054321">
    <property type="component" value="Unassembled WGS sequence"/>
</dbReference>
<evidence type="ECO:0000313" key="2">
    <source>
        <dbReference type="EMBL" id="KIN06073.1"/>
    </source>
</evidence>
<gene>
    <name evidence="2" type="ORF">OIDMADRAFT_176179</name>
</gene>
<proteinExistence type="predicted"/>
<keyword evidence="3" id="KW-1185">Reference proteome</keyword>
<organism evidence="2 3">
    <name type="scientific">Oidiodendron maius (strain Zn)</name>
    <dbReference type="NCBI Taxonomy" id="913774"/>
    <lineage>
        <taxon>Eukaryota</taxon>
        <taxon>Fungi</taxon>
        <taxon>Dikarya</taxon>
        <taxon>Ascomycota</taxon>
        <taxon>Pezizomycotina</taxon>
        <taxon>Leotiomycetes</taxon>
        <taxon>Leotiomycetes incertae sedis</taxon>
        <taxon>Myxotrichaceae</taxon>
        <taxon>Oidiodendron</taxon>
    </lineage>
</organism>
<accession>A0A0C3DVD6</accession>
<protein>
    <submittedName>
        <fullName evidence="2">Uncharacterized protein</fullName>
    </submittedName>
</protein>
<feature type="compositionally biased region" description="Polar residues" evidence="1">
    <location>
        <begin position="171"/>
        <end position="180"/>
    </location>
</feature>
<evidence type="ECO:0000313" key="3">
    <source>
        <dbReference type="Proteomes" id="UP000054321"/>
    </source>
</evidence>
<reference evidence="2 3" key="1">
    <citation type="submission" date="2014-04" db="EMBL/GenBank/DDBJ databases">
        <authorList>
            <consortium name="DOE Joint Genome Institute"/>
            <person name="Kuo A."/>
            <person name="Martino E."/>
            <person name="Perotto S."/>
            <person name="Kohler A."/>
            <person name="Nagy L.G."/>
            <person name="Floudas D."/>
            <person name="Copeland A."/>
            <person name="Barry K.W."/>
            <person name="Cichocki N."/>
            <person name="Veneault-Fourrey C."/>
            <person name="LaButti K."/>
            <person name="Lindquist E.A."/>
            <person name="Lipzen A."/>
            <person name="Lundell T."/>
            <person name="Morin E."/>
            <person name="Murat C."/>
            <person name="Sun H."/>
            <person name="Tunlid A."/>
            <person name="Henrissat B."/>
            <person name="Grigoriev I.V."/>
            <person name="Hibbett D.S."/>
            <person name="Martin F."/>
            <person name="Nordberg H.P."/>
            <person name="Cantor M.N."/>
            <person name="Hua S.X."/>
        </authorList>
    </citation>
    <scope>NUCLEOTIDE SEQUENCE [LARGE SCALE GENOMIC DNA]</scope>
    <source>
        <strain evidence="2 3">Zn</strain>
    </source>
</reference>
<feature type="compositionally biased region" description="Polar residues" evidence="1">
    <location>
        <begin position="233"/>
        <end position="245"/>
    </location>
</feature>
<dbReference type="EMBL" id="KN832871">
    <property type="protein sequence ID" value="KIN06073.1"/>
    <property type="molecule type" value="Genomic_DNA"/>
</dbReference>
<name>A0A0C3DVD6_OIDMZ</name>
<dbReference type="AlphaFoldDB" id="A0A0C3DVD6"/>
<dbReference type="InParanoid" id="A0A0C3DVD6"/>
<sequence>MGELHDAVTALLDAFARGISVIRAQHSRRKEEQLPVDLVQQTAETHVRKSLKKSRADVKEAYTRDLARYGPRFAAGDGTFSPTITAAVSSAHPVKARSGDGAMADVSAAEARSAFSLILLRLNAAFMSIIERFTKGRSTREDYHTLMSLSNASRLEAMRTFEQLSKRLPQSALSLTPQTKSSERHTHSSQKRRSKQIPSVKSGRNRRSQSAPPVLKTKASDNPRPRRTHKKPSGNSKSSTISKTPRSTEDKHRSTPSPTLPVIPRQLLQTPKAHARAHGLNGDTGRGPLGRTARNSERSQNTSGPCLEMMIAAYV</sequence>
<dbReference type="OrthoDB" id="5226911at2759"/>
<evidence type="ECO:0000256" key="1">
    <source>
        <dbReference type="SAM" id="MobiDB-lite"/>
    </source>
</evidence>
<dbReference type="HOGENOM" id="CLU_883067_0_0_1"/>
<dbReference type="STRING" id="913774.A0A0C3DVD6"/>